<dbReference type="GO" id="GO:0006979">
    <property type="term" value="P:response to oxidative stress"/>
    <property type="evidence" value="ECO:0007669"/>
    <property type="project" value="TreeGrafter"/>
</dbReference>
<proteinExistence type="predicted"/>
<keyword evidence="2 5" id="KW-0479">Metal-binding</keyword>
<evidence type="ECO:0000256" key="5">
    <source>
        <dbReference type="PIRSR" id="PIRSR000343-2"/>
    </source>
</evidence>
<feature type="binding site" evidence="4">
    <location>
        <position position="141"/>
    </location>
    <ligand>
        <name>heme b</name>
        <dbReference type="ChEBI" id="CHEBI:60344"/>
    </ligand>
</feature>
<dbReference type="PANTHER" id="PTHR10720">
    <property type="entry name" value="HEME OXYGENASE"/>
    <property type="match status" value="1"/>
</dbReference>
<dbReference type="Gene3D" id="1.20.910.10">
    <property type="entry name" value="Heme oxygenase-like"/>
    <property type="match status" value="1"/>
</dbReference>
<dbReference type="GO" id="GO:0004392">
    <property type="term" value="F:heme oxygenase (decyclizing) activity"/>
    <property type="evidence" value="ECO:0007669"/>
    <property type="project" value="InterPro"/>
</dbReference>
<dbReference type="InterPro" id="IPR016053">
    <property type="entry name" value="Haem_Oase-like"/>
</dbReference>
<dbReference type="InterPro" id="IPR016084">
    <property type="entry name" value="Haem_Oase-like_multi-hlx"/>
</dbReference>
<evidence type="ECO:0000256" key="2">
    <source>
        <dbReference type="ARBA" id="ARBA00022723"/>
    </source>
</evidence>
<dbReference type="InterPro" id="IPR002051">
    <property type="entry name" value="Haem_Oase"/>
</dbReference>
<protein>
    <submittedName>
        <fullName evidence="7">Heme oxygenase</fullName>
    </submittedName>
</protein>
<dbReference type="GO" id="GO:0046872">
    <property type="term" value="F:metal ion binding"/>
    <property type="evidence" value="ECO:0007669"/>
    <property type="project" value="UniProtKB-KW"/>
</dbReference>
<dbReference type="Pfam" id="PF01126">
    <property type="entry name" value="Heme_oxygenase"/>
    <property type="match status" value="1"/>
</dbReference>
<feature type="binding site" evidence="4">
    <location>
        <position position="188"/>
    </location>
    <ligand>
        <name>heme b</name>
        <dbReference type="ChEBI" id="CHEBI:60344"/>
    </ligand>
</feature>
<dbReference type="PRINTS" id="PR00088">
    <property type="entry name" value="HAEMOXYGNASE"/>
</dbReference>
<organism evidence="7 8">
    <name type="scientific">Prauserella rugosa</name>
    <dbReference type="NCBI Taxonomy" id="43354"/>
    <lineage>
        <taxon>Bacteria</taxon>
        <taxon>Bacillati</taxon>
        <taxon>Actinomycetota</taxon>
        <taxon>Actinomycetes</taxon>
        <taxon>Pseudonocardiales</taxon>
        <taxon>Pseudonocardiaceae</taxon>
        <taxon>Prauserella</taxon>
    </lineage>
</organism>
<evidence type="ECO:0000256" key="1">
    <source>
        <dbReference type="ARBA" id="ARBA00022617"/>
    </source>
</evidence>
<feature type="region of interest" description="Disordered" evidence="6">
    <location>
        <begin position="1"/>
        <end position="33"/>
    </location>
</feature>
<dbReference type="RefSeq" id="WP_051758070.1">
    <property type="nucleotide sequence ID" value="NZ_JOIJ01000023.1"/>
</dbReference>
<evidence type="ECO:0000256" key="3">
    <source>
        <dbReference type="ARBA" id="ARBA00023004"/>
    </source>
</evidence>
<dbReference type="SUPFAM" id="SSF48613">
    <property type="entry name" value="Heme oxygenase-like"/>
    <property type="match status" value="1"/>
</dbReference>
<keyword evidence="8" id="KW-1185">Reference proteome</keyword>
<feature type="binding site" description="axial binding residue" evidence="5">
    <location>
        <position position="33"/>
    </location>
    <ligand>
        <name>heme b</name>
        <dbReference type="ChEBI" id="CHEBI:60344"/>
    </ligand>
    <ligandPart>
        <name>Fe</name>
        <dbReference type="ChEBI" id="CHEBI:18248"/>
    </ligandPart>
</feature>
<evidence type="ECO:0000256" key="6">
    <source>
        <dbReference type="SAM" id="MobiDB-lite"/>
    </source>
</evidence>
<dbReference type="PIRSF" id="PIRSF000343">
    <property type="entry name" value="Haem_Oase"/>
    <property type="match status" value="1"/>
</dbReference>
<evidence type="ECO:0000313" key="7">
    <source>
        <dbReference type="EMBL" id="TWH20972.1"/>
    </source>
</evidence>
<dbReference type="CDD" id="cd19165">
    <property type="entry name" value="HemeO"/>
    <property type="match status" value="1"/>
</dbReference>
<gene>
    <name evidence="7" type="ORF">JD82_02823</name>
</gene>
<accession>A0A660CBV6</accession>
<dbReference type="GO" id="GO:0020037">
    <property type="term" value="F:heme binding"/>
    <property type="evidence" value="ECO:0007669"/>
    <property type="project" value="TreeGrafter"/>
</dbReference>
<dbReference type="Proteomes" id="UP000317303">
    <property type="component" value="Unassembled WGS sequence"/>
</dbReference>
<feature type="binding site" evidence="4">
    <location>
        <position position="26"/>
    </location>
    <ligand>
        <name>heme b</name>
        <dbReference type="ChEBI" id="CHEBI:60344"/>
    </ligand>
</feature>
<name>A0A660CBV6_9PSEU</name>
<evidence type="ECO:0000256" key="4">
    <source>
        <dbReference type="PIRSR" id="PIRSR000343-1"/>
    </source>
</evidence>
<sequence length="232" mass="25508">MTGGTTGPPTAPNAAQPTEPFSRRLRESTREVHDRAHRSSYMSALLDGHLTLAGYTALAEQYYFVYATLEEAAEAMTGDPVGAPFVIPELHRTSALVTDLDRLAGPGWRERIEPTPATRAYVERMREVAFTWAGGFVAHHYTRYLGDLAGGQVIGKLLEREYGIAGPGTRFYDFGSLGSPSAFRTRYRALLDEAPWDEAERSRIMAETVAAFELNIAVLDDLADAIDTHRAA</sequence>
<evidence type="ECO:0000313" key="8">
    <source>
        <dbReference type="Proteomes" id="UP000317303"/>
    </source>
</evidence>
<feature type="compositionally biased region" description="Basic and acidic residues" evidence="6">
    <location>
        <begin position="21"/>
        <end position="33"/>
    </location>
</feature>
<keyword evidence="3 5" id="KW-0408">Iron</keyword>
<dbReference type="GO" id="GO:0006788">
    <property type="term" value="P:heme oxidation"/>
    <property type="evidence" value="ECO:0007669"/>
    <property type="project" value="InterPro"/>
</dbReference>
<dbReference type="PANTHER" id="PTHR10720:SF0">
    <property type="entry name" value="HEME OXYGENASE"/>
    <property type="match status" value="1"/>
</dbReference>
<comment type="caution">
    <text evidence="7">The sequence shown here is derived from an EMBL/GenBank/DDBJ whole genome shotgun (WGS) entry which is preliminary data.</text>
</comment>
<keyword evidence="1 4" id="KW-0349">Heme</keyword>
<dbReference type="EMBL" id="VLJV01000001">
    <property type="protein sequence ID" value="TWH20972.1"/>
    <property type="molecule type" value="Genomic_DNA"/>
</dbReference>
<dbReference type="OrthoDB" id="5493802at2"/>
<dbReference type="AlphaFoldDB" id="A0A660CBV6"/>
<dbReference type="GO" id="GO:0042167">
    <property type="term" value="P:heme catabolic process"/>
    <property type="evidence" value="ECO:0007669"/>
    <property type="project" value="TreeGrafter"/>
</dbReference>
<reference evidence="7 8" key="1">
    <citation type="submission" date="2019-07" db="EMBL/GenBank/DDBJ databases">
        <title>R&amp;d 2014.</title>
        <authorList>
            <person name="Klenk H.-P."/>
        </authorList>
    </citation>
    <scope>NUCLEOTIDE SEQUENCE [LARGE SCALE GENOMIC DNA]</scope>
    <source>
        <strain evidence="7 8">DSM 43194</strain>
    </source>
</reference>